<reference evidence="1" key="1">
    <citation type="journal article" date="2021" name="Proc. Natl. Acad. Sci. U.S.A.">
        <title>A Catalog of Tens of Thousands of Viruses from Human Metagenomes Reveals Hidden Associations with Chronic Diseases.</title>
        <authorList>
            <person name="Tisza M.J."/>
            <person name="Buck C.B."/>
        </authorList>
    </citation>
    <scope>NUCLEOTIDE SEQUENCE</scope>
    <source>
        <strain evidence="1">CtMYT7</strain>
    </source>
</reference>
<dbReference type="EMBL" id="BK015566">
    <property type="protein sequence ID" value="DAE13450.1"/>
    <property type="molecule type" value="Genomic_DNA"/>
</dbReference>
<accession>A0A8S5Q2R7</accession>
<sequence length="592" mass="66983">MTTMYENNGIQMNNVVGNNYASDDSLGFKGEVREVFESYTGQGVDLIKDMGALISNPETKQEFVDNVCESLMTSPLFTEGVIANEAFYNNYGQRVEQLLENSLRSVATESAMLGYAPIVAYNPFFLKKQWISCIFKDVLMTEVPQSPVINLAFEKRYLKDQAGNMYPIPEVNYDDEIMKKLTDEATGMSIKEEPFAISKFKPAANILTSEFIPEMVASDPTAELTADFRIIKVFLKDSSNVEHEVPCNITVDITTHQLRKGDVKYDVLDPDGKTVKETITDTIVGNVDFQSGKALIMCENDKVTKIVLRGKTANRWNNRSLDVVRQVEQLQYVMPESGPRLNTAITVEDASDALALQKIDVIADNVDVMGRTLADLEDYEIRMFLNNSFEAQEQAGVGPHGYDKLTVLGGFDAKPYEQFTNNITDWMKDSREYFERIIEELKDKLKTENAVITVVAHPSLVRFLQNGINWVFTDETQISGMKISYNFGIYTTAQDRVHIITTRYMKREDGLKFLVIPTTTELITYKHYKYNCIIDRNYRNPIYTLTPNIMCTHRTLTFEVLPVQGKMTIDGRELFSPTTLKRATTTAAGSQG</sequence>
<organism evidence="1">
    <name type="scientific">Myoviridae sp. ctMYT7</name>
    <dbReference type="NCBI Taxonomy" id="2825087"/>
    <lineage>
        <taxon>Viruses</taxon>
        <taxon>Duplodnaviria</taxon>
        <taxon>Heunggongvirae</taxon>
        <taxon>Uroviricota</taxon>
        <taxon>Caudoviricetes</taxon>
    </lineage>
</organism>
<name>A0A8S5Q2R7_9CAUD</name>
<proteinExistence type="predicted"/>
<protein>
    <submittedName>
        <fullName evidence="1">Structural protein sp46</fullName>
    </submittedName>
</protein>
<evidence type="ECO:0000313" key="1">
    <source>
        <dbReference type="EMBL" id="DAE13450.1"/>
    </source>
</evidence>